<dbReference type="AlphaFoldDB" id="A0A3D8GXF1"/>
<protein>
    <submittedName>
        <fullName evidence="2">Uncharacterized protein</fullName>
    </submittedName>
</protein>
<keyword evidence="1" id="KW-0732">Signal</keyword>
<evidence type="ECO:0000256" key="1">
    <source>
        <dbReference type="SAM" id="SignalP"/>
    </source>
</evidence>
<feature type="signal peptide" evidence="1">
    <location>
        <begin position="1"/>
        <end position="23"/>
    </location>
</feature>
<feature type="chain" id="PRO_5017669407" evidence="1">
    <location>
        <begin position="24"/>
        <end position="132"/>
    </location>
</feature>
<proteinExistence type="predicted"/>
<dbReference type="RefSeq" id="WP_104272454.1">
    <property type="nucleotide sequence ID" value="NZ_PSSW01000021.1"/>
</dbReference>
<comment type="caution">
    <text evidence="2">The sequence shown here is derived from an EMBL/GenBank/DDBJ whole genome shotgun (WGS) entry which is preliminary data.</text>
</comment>
<keyword evidence="3" id="KW-1185">Reference proteome</keyword>
<evidence type="ECO:0000313" key="2">
    <source>
        <dbReference type="EMBL" id="RDU39062.1"/>
    </source>
</evidence>
<dbReference type="EMBL" id="QRDH01000019">
    <property type="protein sequence ID" value="RDU39062.1"/>
    <property type="molecule type" value="Genomic_DNA"/>
</dbReference>
<evidence type="ECO:0000313" key="3">
    <source>
        <dbReference type="Proteomes" id="UP000256431"/>
    </source>
</evidence>
<name>A0A3D8GXF1_9GAMM</name>
<reference evidence="2 3" key="1">
    <citation type="submission" date="2018-08" db="EMBL/GenBank/DDBJ databases">
        <title>Genome sequence of Marinobacter flavimaris KCTC 12185.</title>
        <authorList>
            <person name="Chun J."/>
            <person name="Kim B.-Y."/>
            <person name="Choi S.-B."/>
            <person name="Kwak M.-J."/>
        </authorList>
    </citation>
    <scope>NUCLEOTIDE SEQUENCE [LARGE SCALE GENOMIC DNA]</scope>
    <source>
        <strain evidence="2 3">KCTC 12185</strain>
    </source>
</reference>
<gene>
    <name evidence="2" type="ORF">DXI23_20255</name>
</gene>
<accession>A0A3D8GXF1</accession>
<organism evidence="2 3">
    <name type="scientific">Marinobacter flavimaris</name>
    <dbReference type="NCBI Taxonomy" id="262076"/>
    <lineage>
        <taxon>Bacteria</taxon>
        <taxon>Pseudomonadati</taxon>
        <taxon>Pseudomonadota</taxon>
        <taxon>Gammaproteobacteria</taxon>
        <taxon>Pseudomonadales</taxon>
        <taxon>Marinobacteraceae</taxon>
        <taxon>Marinobacter</taxon>
    </lineage>
</organism>
<dbReference type="Proteomes" id="UP000256431">
    <property type="component" value="Unassembled WGS sequence"/>
</dbReference>
<sequence>MKLRMMFVLLCALPAMSPAMVIAETYLCVPEANGGVRNAGGKSLESMRYAVGNEKFLQSNASGSWVLKKFGNDNVLSNCTTEFSCGSLREGAVYFSRGFDGVFTLVRTVAELDEDVVVFDTVVTKGRCSKID</sequence>